<dbReference type="Pfam" id="PF13561">
    <property type="entry name" value="adh_short_C2"/>
    <property type="match status" value="1"/>
</dbReference>
<dbReference type="HOGENOM" id="CLU_010194_2_10_2"/>
<dbReference type="PANTHER" id="PTHR42760">
    <property type="entry name" value="SHORT-CHAIN DEHYDROGENASES/REDUCTASES FAMILY MEMBER"/>
    <property type="match status" value="1"/>
</dbReference>
<dbReference type="CDD" id="cd05233">
    <property type="entry name" value="SDR_c"/>
    <property type="match status" value="1"/>
</dbReference>
<dbReference type="InterPro" id="IPR036291">
    <property type="entry name" value="NAD(P)-bd_dom_sf"/>
</dbReference>
<name>G7WLI8_METH6</name>
<keyword evidence="3" id="KW-0560">Oxidoreductase</keyword>
<dbReference type="GO" id="GO:0030497">
    <property type="term" value="P:fatty acid elongation"/>
    <property type="evidence" value="ECO:0007669"/>
    <property type="project" value="TreeGrafter"/>
</dbReference>
<dbReference type="PRINTS" id="PR00080">
    <property type="entry name" value="SDRFAMILY"/>
</dbReference>
<dbReference type="PATRIC" id="fig|1110509.7.peg.1031"/>
<evidence type="ECO:0000313" key="3">
    <source>
        <dbReference type="EMBL" id="AET80927.1"/>
    </source>
</evidence>
<dbReference type="KEGG" id="mhi:Mhar_0920"/>
<dbReference type="Gene3D" id="3.40.50.720">
    <property type="entry name" value="NAD(P)-binding Rossmann-like Domain"/>
    <property type="match status" value="1"/>
</dbReference>
<organism evidence="2 4">
    <name type="scientific">Methanothrix harundinacea (strain 6Ac)</name>
    <name type="common">Methanosaeta harundinacea</name>
    <dbReference type="NCBI Taxonomy" id="1110509"/>
    <lineage>
        <taxon>Archaea</taxon>
        <taxon>Methanobacteriati</taxon>
        <taxon>Methanobacteriota</taxon>
        <taxon>Stenosarchaea group</taxon>
        <taxon>Methanomicrobia</taxon>
        <taxon>Methanotrichales</taxon>
        <taxon>Methanotrichaceae</taxon>
        <taxon>Methanothrix</taxon>
    </lineage>
</organism>
<dbReference type="RefSeq" id="WP_014586476.1">
    <property type="nucleotide sequence ID" value="NC_017527.1"/>
</dbReference>
<sequence length="267" mass="28492">MSHDLLSRRCRFTSKTVVVTGGGTGIGKRIALDLHAEGAYVHILGRRGERLLEAKREASSRSAPSDGERFFCHECDVSDHHRVDEVFDSIRDLTGLASGLVTCAAINPSRKGITETALDDWRKTLEVNLTGVFNCCKAAVLQMLAGGGGSIVNISSVGGLKAFRTRTSYNASKFGVVGLTESIALDYAREKIRANAVCPGYVATELTAPLFEKMGEEGFAALVGAHAMGRLGRPEEISRAVLFLLSEEASFITGVALPVDGGYLLKG</sequence>
<protein>
    <submittedName>
        <fullName evidence="2">3-oxoacyl-acyl carrier protein reductase</fullName>
        <ecNumber evidence="3">1.1.1.100</ecNumber>
    </submittedName>
</protein>
<dbReference type="FunFam" id="3.40.50.720:FF:000084">
    <property type="entry name" value="Short-chain dehydrogenase reductase"/>
    <property type="match status" value="1"/>
</dbReference>
<dbReference type="EMBL" id="JN591566">
    <property type="protein sequence ID" value="AET80927.1"/>
    <property type="molecule type" value="Genomic_DNA"/>
</dbReference>
<dbReference type="EMBL" id="CP003117">
    <property type="protein sequence ID" value="AET64291.1"/>
    <property type="molecule type" value="Genomic_DNA"/>
</dbReference>
<keyword evidence="4" id="KW-1185">Reference proteome</keyword>
<dbReference type="OrthoDB" id="24596at2157"/>
<dbReference type="GO" id="GO:0004316">
    <property type="term" value="F:3-oxoacyl-[acyl-carrier-protein] reductase (NADPH) activity"/>
    <property type="evidence" value="ECO:0007669"/>
    <property type="project" value="UniProtKB-EC"/>
</dbReference>
<dbReference type="EC" id="1.1.1.100" evidence="3"/>
<evidence type="ECO:0000313" key="2">
    <source>
        <dbReference type="EMBL" id="AET64291.1"/>
    </source>
</evidence>
<dbReference type="InterPro" id="IPR002347">
    <property type="entry name" value="SDR_fam"/>
</dbReference>
<comment type="similarity">
    <text evidence="1">Belongs to the short-chain dehydrogenases/reductases (SDR) family.</text>
</comment>
<evidence type="ECO:0000256" key="1">
    <source>
        <dbReference type="ARBA" id="ARBA00006484"/>
    </source>
</evidence>
<dbReference type="InterPro" id="IPR020904">
    <property type="entry name" value="Sc_DH/Rdtase_CS"/>
</dbReference>
<proteinExistence type="inferred from homology"/>
<dbReference type="AlphaFoldDB" id="G7WLI8"/>
<dbReference type="PRINTS" id="PR00081">
    <property type="entry name" value="GDHRDH"/>
</dbReference>
<dbReference type="SUPFAM" id="SSF51735">
    <property type="entry name" value="NAD(P)-binding Rossmann-fold domains"/>
    <property type="match status" value="1"/>
</dbReference>
<reference evidence="2 4" key="2">
    <citation type="journal article" date="2012" name="PLoS ONE">
        <title>The genome characteristics and predicted function of methyl-group oxidation pathway in the obligate aceticlastic methanogens, Methanosaeta spp.</title>
        <authorList>
            <person name="Zhu J."/>
            <person name="Zheng H."/>
            <person name="Ai G."/>
            <person name="Zhang G."/>
            <person name="Liu D."/>
            <person name="Liu X."/>
            <person name="Dong X."/>
        </authorList>
    </citation>
    <scope>NUCLEOTIDE SEQUENCE [LARGE SCALE GENOMIC DNA]</scope>
    <source>
        <strain evidence="2 4">6Ac</strain>
    </source>
</reference>
<dbReference type="PANTHER" id="PTHR42760:SF40">
    <property type="entry name" value="3-OXOACYL-[ACYL-CARRIER-PROTEIN] REDUCTASE, CHLOROPLASTIC"/>
    <property type="match status" value="1"/>
</dbReference>
<gene>
    <name evidence="3" type="primary">fabG</name>
    <name evidence="2" type="ordered locus">Mhar_0920</name>
</gene>
<reference evidence="3" key="1">
    <citation type="submission" date="2011-08" db="EMBL/GenBank/DDBJ databases">
        <title>Acyl homoserine lactones based quorum sensing in a methanogentic archaeon.</title>
        <authorList>
            <person name="Zhang G.S."/>
            <person name="Dong X.Z."/>
        </authorList>
    </citation>
    <scope>NUCLEOTIDE SEQUENCE</scope>
    <source>
        <strain evidence="3">6Ac</strain>
    </source>
</reference>
<evidence type="ECO:0000313" key="4">
    <source>
        <dbReference type="Proteomes" id="UP000005877"/>
    </source>
</evidence>
<dbReference type="PROSITE" id="PS00061">
    <property type="entry name" value="ADH_SHORT"/>
    <property type="match status" value="1"/>
</dbReference>
<accession>G7WLI8</accession>
<dbReference type="GeneID" id="12510089"/>
<dbReference type="Proteomes" id="UP000005877">
    <property type="component" value="Chromosome"/>
</dbReference>
<dbReference type="STRING" id="1110509.Mhar_0920"/>